<accession>A0A024H2W7</accession>
<reference evidence="2" key="1">
    <citation type="journal article" date="2014" name="Genome Announc.">
        <title>Genome Sequence of Arthrobacter siccitolerans 4J27, a Xeroprotectant-Producing Desiccation-Tolerant Microorganism.</title>
        <authorList>
            <person name="Manzanera M."/>
            <person name="Santa-Cruz-Calvo L."/>
            <person name="Vilchez J.I."/>
            <person name="Garcia-Fontana C."/>
            <person name="Silva-Castro G.A."/>
            <person name="Calvo C."/>
            <person name="Gonzalez-Lopez J."/>
        </authorList>
    </citation>
    <scope>NUCLEOTIDE SEQUENCE [LARGE SCALE GENOMIC DNA]</scope>
    <source>
        <strain evidence="2">4J27</strain>
    </source>
</reference>
<evidence type="ECO:0000313" key="1">
    <source>
        <dbReference type="EMBL" id="CCQ46114.1"/>
    </source>
</evidence>
<proteinExistence type="predicted"/>
<dbReference type="STRING" id="861266.ARTSIC4J27_2074"/>
<evidence type="ECO:0000313" key="2">
    <source>
        <dbReference type="Proteomes" id="UP000035722"/>
    </source>
</evidence>
<dbReference type="AlphaFoldDB" id="A0A024H2W7"/>
<keyword evidence="2" id="KW-1185">Reference proteome</keyword>
<protein>
    <submittedName>
        <fullName evidence="1">Uncharacterized protein</fullName>
    </submittedName>
</protein>
<organism evidence="1 2">
    <name type="scientific">Pseudarthrobacter siccitolerans</name>
    <dbReference type="NCBI Taxonomy" id="861266"/>
    <lineage>
        <taxon>Bacteria</taxon>
        <taxon>Bacillati</taxon>
        <taxon>Actinomycetota</taxon>
        <taxon>Actinomycetes</taxon>
        <taxon>Micrococcales</taxon>
        <taxon>Micrococcaceae</taxon>
        <taxon>Pseudarthrobacter</taxon>
    </lineage>
</organism>
<dbReference type="EMBL" id="CAQI01000042">
    <property type="protein sequence ID" value="CCQ46114.1"/>
    <property type="molecule type" value="Genomic_DNA"/>
</dbReference>
<sequence length="63" mass="6904">MSLREFLLVLEGGLCNDIGLELMRDHNHPVVVGDDEVPGTHNNPAYGHRSLTVAGPIPVWTSR</sequence>
<dbReference type="Proteomes" id="UP000035722">
    <property type="component" value="Unassembled WGS sequence"/>
</dbReference>
<gene>
    <name evidence="1" type="ORF">ARTSIC4J27_2074</name>
</gene>
<name>A0A024H2W7_9MICC</name>
<comment type="caution">
    <text evidence="1">The sequence shown here is derived from an EMBL/GenBank/DDBJ whole genome shotgun (WGS) entry which is preliminary data.</text>
</comment>